<keyword evidence="7 10" id="KW-0812">Transmembrane</keyword>
<comment type="subcellular location">
    <subcellularLocation>
        <location evidence="2 10">Cell membrane</location>
        <topology evidence="2 10">Multi-pass membrane protein</topology>
    </subcellularLocation>
</comment>
<comment type="caution">
    <text evidence="13">The sequence shown here is derived from an EMBL/GenBank/DDBJ whole genome shotgun (WGS) entry which is preliminary data.</text>
</comment>
<feature type="compositionally biased region" description="Low complexity" evidence="11">
    <location>
        <begin position="8"/>
        <end position="33"/>
    </location>
</feature>
<dbReference type="PROSITE" id="PS50928">
    <property type="entry name" value="ABC_TM1"/>
    <property type="match status" value="1"/>
</dbReference>
<reference evidence="13 14" key="1">
    <citation type="submission" date="2023-06" db="EMBL/GenBank/DDBJ databases">
        <title>Cellulomonas sp. MW4 Whole genome sequence.</title>
        <authorList>
            <person name="Park S."/>
        </authorList>
    </citation>
    <scope>NUCLEOTIDE SEQUENCE [LARGE SCALE GENOMIC DNA]</scope>
    <source>
        <strain evidence="13 14">MW4</strain>
    </source>
</reference>
<feature type="transmembrane region" description="Helical" evidence="10">
    <location>
        <begin position="223"/>
        <end position="243"/>
    </location>
</feature>
<organism evidence="13 14">
    <name type="scientific">Cellulomonas alba</name>
    <dbReference type="NCBI Taxonomy" id="3053467"/>
    <lineage>
        <taxon>Bacteria</taxon>
        <taxon>Bacillati</taxon>
        <taxon>Actinomycetota</taxon>
        <taxon>Actinomycetes</taxon>
        <taxon>Micrococcales</taxon>
        <taxon>Cellulomonadaceae</taxon>
        <taxon>Cellulomonas</taxon>
    </lineage>
</organism>
<evidence type="ECO:0000256" key="8">
    <source>
        <dbReference type="ARBA" id="ARBA00022989"/>
    </source>
</evidence>
<evidence type="ECO:0000256" key="2">
    <source>
        <dbReference type="ARBA" id="ARBA00004651"/>
    </source>
</evidence>
<evidence type="ECO:0000256" key="11">
    <source>
        <dbReference type="SAM" id="MobiDB-lite"/>
    </source>
</evidence>
<dbReference type="InterPro" id="IPR005672">
    <property type="entry name" value="Phosphate_PstA"/>
</dbReference>
<dbReference type="RefSeq" id="WP_289455353.1">
    <property type="nucleotide sequence ID" value="NZ_JAUCGQ010000001.1"/>
</dbReference>
<keyword evidence="8 10" id="KW-1133">Transmembrane helix</keyword>
<comment type="similarity">
    <text evidence="3 10">Belongs to the binding-protein-dependent transport system permease family. CysTW subfamily.</text>
</comment>
<keyword evidence="5 10" id="KW-1003">Cell membrane</keyword>
<feature type="domain" description="ABC transmembrane type-1" evidence="12">
    <location>
        <begin position="178"/>
        <end position="385"/>
    </location>
</feature>
<keyword evidence="9 10" id="KW-0472">Membrane</keyword>
<keyword evidence="4" id="KW-0813">Transport</keyword>
<feature type="transmembrane region" description="Helical" evidence="10">
    <location>
        <begin position="57"/>
        <end position="78"/>
    </location>
</feature>
<evidence type="ECO:0000256" key="3">
    <source>
        <dbReference type="ARBA" id="ARBA00007069"/>
    </source>
</evidence>
<dbReference type="EMBL" id="JAUCGQ010000001">
    <property type="protein sequence ID" value="MDM7855522.1"/>
    <property type="molecule type" value="Genomic_DNA"/>
</dbReference>
<evidence type="ECO:0000313" key="13">
    <source>
        <dbReference type="EMBL" id="MDM7855522.1"/>
    </source>
</evidence>
<dbReference type="SUPFAM" id="SSF161098">
    <property type="entry name" value="MetI-like"/>
    <property type="match status" value="1"/>
</dbReference>
<name>A0ABT7SH55_9CELL</name>
<dbReference type="NCBIfam" id="TIGR00974">
    <property type="entry name" value="3a0107s02c"/>
    <property type="match status" value="1"/>
</dbReference>
<evidence type="ECO:0000256" key="4">
    <source>
        <dbReference type="ARBA" id="ARBA00022448"/>
    </source>
</evidence>
<evidence type="ECO:0000256" key="7">
    <source>
        <dbReference type="ARBA" id="ARBA00022692"/>
    </source>
</evidence>
<dbReference type="InterPro" id="IPR051408">
    <property type="entry name" value="Phosphate_transprt_permease"/>
</dbReference>
<dbReference type="Gene3D" id="1.10.3720.10">
    <property type="entry name" value="MetI-like"/>
    <property type="match status" value="1"/>
</dbReference>
<feature type="transmembrane region" description="Helical" evidence="10">
    <location>
        <begin position="174"/>
        <end position="203"/>
    </location>
</feature>
<dbReference type="InterPro" id="IPR000515">
    <property type="entry name" value="MetI-like"/>
</dbReference>
<keyword evidence="14" id="KW-1185">Reference proteome</keyword>
<evidence type="ECO:0000256" key="10">
    <source>
        <dbReference type="RuleBase" id="RU363043"/>
    </source>
</evidence>
<dbReference type="Proteomes" id="UP001529338">
    <property type="component" value="Unassembled WGS sequence"/>
</dbReference>
<dbReference type="InterPro" id="IPR035906">
    <property type="entry name" value="MetI-like_sf"/>
</dbReference>
<feature type="transmembrane region" description="Helical" evidence="10">
    <location>
        <begin position="364"/>
        <end position="385"/>
    </location>
</feature>
<protein>
    <recommendedName>
        <fullName evidence="10">Phosphate transport system permease protein PstA</fullName>
    </recommendedName>
</protein>
<evidence type="ECO:0000256" key="9">
    <source>
        <dbReference type="ARBA" id="ARBA00023136"/>
    </source>
</evidence>
<keyword evidence="6" id="KW-0592">Phosphate transport</keyword>
<proteinExistence type="inferred from homology"/>
<gene>
    <name evidence="13" type="primary">pstA</name>
    <name evidence="13" type="ORF">QRT04_11335</name>
</gene>
<evidence type="ECO:0000256" key="5">
    <source>
        <dbReference type="ARBA" id="ARBA00022475"/>
    </source>
</evidence>
<feature type="region of interest" description="Disordered" evidence="11">
    <location>
        <begin position="435"/>
        <end position="456"/>
    </location>
</feature>
<evidence type="ECO:0000259" key="12">
    <source>
        <dbReference type="PROSITE" id="PS50928"/>
    </source>
</evidence>
<dbReference type="Pfam" id="PF00528">
    <property type="entry name" value="BPD_transp_1"/>
    <property type="match status" value="1"/>
</dbReference>
<dbReference type="PANTHER" id="PTHR42922">
    <property type="entry name" value="PHOSPHATE TRANSPORT SYSTEM PERMEASE PROTEIN PSTA"/>
    <property type="match status" value="1"/>
</dbReference>
<feature type="transmembrane region" description="Helical" evidence="10">
    <location>
        <begin position="120"/>
        <end position="143"/>
    </location>
</feature>
<dbReference type="PANTHER" id="PTHR42922:SF1">
    <property type="entry name" value="PHOSPHATE TRANSPORT SYSTEM PERMEASE PROTEIN PSTA"/>
    <property type="match status" value="1"/>
</dbReference>
<feature type="transmembrane region" description="Helical" evidence="10">
    <location>
        <begin position="84"/>
        <end position="108"/>
    </location>
</feature>
<feature type="region of interest" description="Disordered" evidence="11">
    <location>
        <begin position="1"/>
        <end position="49"/>
    </location>
</feature>
<accession>A0ABT7SH55</accession>
<comment type="function">
    <text evidence="1">Part of the binding-protein-dependent transport system for phosphate; probably responsible for the translocation of the substrate across the membrane.</text>
</comment>
<dbReference type="CDD" id="cd06261">
    <property type="entry name" value="TM_PBP2"/>
    <property type="match status" value="1"/>
</dbReference>
<evidence type="ECO:0000313" key="14">
    <source>
        <dbReference type="Proteomes" id="UP001529338"/>
    </source>
</evidence>
<evidence type="ECO:0000256" key="1">
    <source>
        <dbReference type="ARBA" id="ARBA00003510"/>
    </source>
</evidence>
<evidence type="ECO:0000256" key="6">
    <source>
        <dbReference type="ARBA" id="ARBA00022592"/>
    </source>
</evidence>
<sequence length="456" mass="47031">MTTLASRPSGAAPADHAPAAPPASAADEPATPARTHRPAPAPDPAPERRRQLGGARISDALALVGSGVAALSLTAVIATQLAPVQGVVACVAIATVLFLVVYATVVSLDADAPAVRDRVVMVVVHGLAFVVMATLVFIVTFTFGRGLRALLHANFFTQDMALAGPLDPLTTGGVAHAIVGSLIQISLALAITIPLGLATAVFLTEVPGRFSRLVRTVVEAMTALPSIVAGLFVYATAILTFGLDKSGLAASMAISIMMLPIMIRSADVVLRLVPGTLKEASYGLGSGQWRTVWKVVLPTARSGLTTAVILATARGIGETSPVLLTSGFTAAFNANPLHGPMVSLPLAIFQFVKSPEPSMIARGFGTAAVLMMIVVLLFVLARVIGAQDAAARARRADLYARVLDGIRVRPRALSELEPTGDATVDPVLARYAVSGELPSEAPTAPGAPDSPTEEHP</sequence>